<keyword evidence="3" id="KW-0479">Metal-binding</keyword>
<organism evidence="8 9">
    <name type="scientific">Acanthamoeba castellanii (strain ATCC 30010 / Neff)</name>
    <dbReference type="NCBI Taxonomy" id="1257118"/>
    <lineage>
        <taxon>Eukaryota</taxon>
        <taxon>Amoebozoa</taxon>
        <taxon>Discosea</taxon>
        <taxon>Longamoebia</taxon>
        <taxon>Centramoebida</taxon>
        <taxon>Acanthamoebidae</taxon>
        <taxon>Acanthamoeba</taxon>
    </lineage>
</organism>
<evidence type="ECO:0000256" key="1">
    <source>
        <dbReference type="ARBA" id="ARBA00004496"/>
    </source>
</evidence>
<dbReference type="Proteomes" id="UP000011083">
    <property type="component" value="Unassembled WGS sequence"/>
</dbReference>
<dbReference type="PANTHER" id="PTHR22605">
    <property type="entry name" value="RZ-TYPE DOMAIN-CONTAINING PROTEIN"/>
    <property type="match status" value="1"/>
</dbReference>
<dbReference type="GO" id="GO:0002376">
    <property type="term" value="P:immune system process"/>
    <property type="evidence" value="ECO:0007669"/>
    <property type="project" value="UniProtKB-KW"/>
</dbReference>
<keyword evidence="5" id="KW-0862">Zinc</keyword>
<dbReference type="GO" id="GO:0008270">
    <property type="term" value="F:zinc ion binding"/>
    <property type="evidence" value="ECO:0007669"/>
    <property type="project" value="UniProtKB-KW"/>
</dbReference>
<dbReference type="GO" id="GO:0004842">
    <property type="term" value="F:ubiquitin-protein transferase activity"/>
    <property type="evidence" value="ECO:0007669"/>
    <property type="project" value="InterPro"/>
</dbReference>
<name>L8HGT8_ACACF</name>
<evidence type="ECO:0000256" key="4">
    <source>
        <dbReference type="ARBA" id="ARBA00022771"/>
    </source>
</evidence>
<dbReference type="KEGG" id="acan:ACA1_026820"/>
<dbReference type="GO" id="GO:0005737">
    <property type="term" value="C:cytoplasm"/>
    <property type="evidence" value="ECO:0007669"/>
    <property type="project" value="UniProtKB-SubCell"/>
</dbReference>
<keyword evidence="9" id="KW-1185">Reference proteome</keyword>
<keyword evidence="4" id="KW-0863">Zinc-finger</keyword>
<dbReference type="EMBL" id="KB007827">
    <property type="protein sequence ID" value="ELR24385.1"/>
    <property type="molecule type" value="Genomic_DNA"/>
</dbReference>
<accession>L8HGT8</accession>
<evidence type="ECO:0000256" key="3">
    <source>
        <dbReference type="ARBA" id="ARBA00022723"/>
    </source>
</evidence>
<feature type="domain" description="RZ-type" evidence="7">
    <location>
        <begin position="188"/>
        <end position="262"/>
    </location>
</feature>
<dbReference type="GeneID" id="14925411"/>
<dbReference type="GO" id="GO:0016887">
    <property type="term" value="F:ATP hydrolysis activity"/>
    <property type="evidence" value="ECO:0007669"/>
    <property type="project" value="InterPro"/>
</dbReference>
<dbReference type="RefSeq" id="XP_004354477.1">
    <property type="nucleotide sequence ID" value="XM_004354425.1"/>
</dbReference>
<protein>
    <recommendedName>
        <fullName evidence="7">RZ-type domain-containing protein</fullName>
    </recommendedName>
</protein>
<dbReference type="AlphaFoldDB" id="L8HGT8"/>
<dbReference type="PROSITE" id="PS51981">
    <property type="entry name" value="ZF_RZ"/>
    <property type="match status" value="1"/>
</dbReference>
<dbReference type="PANTHER" id="PTHR22605:SF1">
    <property type="entry name" value="RZ-TYPE DOMAIN-CONTAINING PROTEIN"/>
    <property type="match status" value="1"/>
</dbReference>
<evidence type="ECO:0000256" key="6">
    <source>
        <dbReference type="ARBA" id="ARBA00022859"/>
    </source>
</evidence>
<feature type="non-terminal residue" evidence="8">
    <location>
        <position position="1"/>
    </location>
</feature>
<reference evidence="8 9" key="1">
    <citation type="journal article" date="2013" name="Genome Biol.">
        <title>Genome of Acanthamoeba castellanii highlights extensive lateral gene transfer and early evolution of tyrosine kinase signaling.</title>
        <authorList>
            <person name="Clarke M."/>
            <person name="Lohan A.J."/>
            <person name="Liu B."/>
            <person name="Lagkouvardos I."/>
            <person name="Roy S."/>
            <person name="Zafar N."/>
            <person name="Bertelli C."/>
            <person name="Schilde C."/>
            <person name="Kianianmomeni A."/>
            <person name="Burglin T.R."/>
            <person name="Frech C."/>
            <person name="Turcotte B."/>
            <person name="Kopec K.O."/>
            <person name="Synnott J.M."/>
            <person name="Choo C."/>
            <person name="Paponov I."/>
            <person name="Finkler A."/>
            <person name="Soon Heng Tan C."/>
            <person name="Hutchins A.P."/>
            <person name="Weinmeier T."/>
            <person name="Rattei T."/>
            <person name="Chu J.S."/>
            <person name="Gimenez G."/>
            <person name="Irimia M."/>
            <person name="Rigden D.J."/>
            <person name="Fitzpatrick D.A."/>
            <person name="Lorenzo-Morales J."/>
            <person name="Bateman A."/>
            <person name="Chiu C.H."/>
            <person name="Tang P."/>
            <person name="Hegemann P."/>
            <person name="Fromm H."/>
            <person name="Raoult D."/>
            <person name="Greub G."/>
            <person name="Miranda-Saavedra D."/>
            <person name="Chen N."/>
            <person name="Nash P."/>
            <person name="Ginger M.L."/>
            <person name="Horn M."/>
            <person name="Schaap P."/>
            <person name="Caler L."/>
            <person name="Loftus B."/>
        </authorList>
    </citation>
    <scope>NUCLEOTIDE SEQUENCE [LARGE SCALE GENOMIC DNA]</scope>
    <source>
        <strain evidence="8 9">Neff</strain>
    </source>
</reference>
<dbReference type="OMA" id="INCHDEA"/>
<dbReference type="InterPro" id="IPR031248">
    <property type="entry name" value="RNF213"/>
</dbReference>
<keyword evidence="6" id="KW-0391">Immunity</keyword>
<sequence length="975" mass="109107">DLLPWVRDLDVARLLIVGRDGGRSDRVPSVDAFELLPLEDYVDWRDTLRATLQVGEAGGLKQKLTTTPLPYSLFPALYQEVAVMHAEGNTQNAAKGLEWLARFVDQQYPTTLGTNRKEWAKLASCYVSDNWALERWLITRETSYGTMATFSLLSHLAAVVGRLGERASPLHQLLFAPQSQSACFLPSMPDDPRQRIARDYMQKPGYVYLGTCNHVYLVPPCGLPMNIESCGVDGCAVQVGGTGHIPLPGHVLLMVPGNPPNTRGFPVTARDVTELTDQTPKAYCPLTLLENATWRVRDCASATAFWLLRFLVDATLLLSTLANFGGRSKADALALAAADMGNTVNEYYYDERLGQSWKQLSSLVAANQEDALLLVHWTLDALASTAPLAGDYSRLDTLAKRQEWERWALAATSGLADAGLAVAKLRELKVRLQQEATPEQKQVLEAVTETVDSDLAQGHNDGAYRANNRPALWRMRTTVTVDDFKRRFVADAQALAECPKMALLVTEEEKLRCIASLPDILAWKTAVEQHFNKRIDKQTAETRTVGQILQELSPEQRREWGALFHRFAAGWNLAREFVQKHHGEDITLIEMNERVPLVYSLNTLVGEGAQGVALVKWLIKKHNDVVVRMHRVLAEAADAADAALDAQAADEAYRAKMRRFGEIPLHLVRTTHMLQPFPAHGSITRVLQLSAHRSYAYGKGQHTVYDYARVEEFLFGECVHGRPLINADPTQLRMVSFLNEAGVNGLLKQIEAAVSPQRELSEEVQRRIKQELNSPELAQRCLRACEMCLNFLRTSGGDPRQSLVEYAHEVLLINCHDEASGLHFGFLGDRRGDAVCLAHVNALWRLLHKLVYPDQFSALAAKYREKLPAKLQPRFSRYCMSLKPGTRALLADTLEAFVRDNLLEEETRRPDAGAKEEFIGKLLTNNDWRAAMDMAPLDLPELLEFTDSMPHFPNDLKLKHCFDAFRVARQLAVKA</sequence>
<dbReference type="VEuPathDB" id="AmoebaDB:ACA1_026820"/>
<proteinExistence type="predicted"/>
<evidence type="ECO:0000256" key="2">
    <source>
        <dbReference type="ARBA" id="ARBA00022490"/>
    </source>
</evidence>
<evidence type="ECO:0000313" key="8">
    <source>
        <dbReference type="EMBL" id="ELR24385.1"/>
    </source>
</evidence>
<gene>
    <name evidence="8" type="ORF">ACA1_026820</name>
</gene>
<dbReference type="InterPro" id="IPR046439">
    <property type="entry name" value="ZF_RZ_dom"/>
</dbReference>
<keyword evidence="2" id="KW-0963">Cytoplasm</keyword>
<dbReference type="OrthoDB" id="2423195at2759"/>
<evidence type="ECO:0000259" key="7">
    <source>
        <dbReference type="PROSITE" id="PS51981"/>
    </source>
</evidence>
<comment type="subcellular location">
    <subcellularLocation>
        <location evidence="1">Cytoplasm</location>
    </subcellularLocation>
</comment>
<evidence type="ECO:0000313" key="9">
    <source>
        <dbReference type="Proteomes" id="UP000011083"/>
    </source>
</evidence>
<evidence type="ECO:0000256" key="5">
    <source>
        <dbReference type="ARBA" id="ARBA00022833"/>
    </source>
</evidence>